<name>A0ABY8V0B0_9BACI</name>
<evidence type="ECO:0000313" key="1">
    <source>
        <dbReference type="EMBL" id="WIF99377.1"/>
    </source>
</evidence>
<dbReference type="RefSeq" id="WP_231418008.1">
    <property type="nucleotide sequence ID" value="NZ_CP126446.1"/>
</dbReference>
<sequence>MNESKAETLEYLTEVVGEYRQSMDEDFLEVTLTSLKLITMLEEIVYHSKQNTFQKVFEPDYDLLTKQVYLVISKFNEGNMKKRVIWDIKDKALELIHTLHE</sequence>
<keyword evidence="2" id="KW-1185">Reference proteome</keyword>
<reference evidence="1 2" key="1">
    <citation type="submission" date="2023-05" db="EMBL/GenBank/DDBJ databases">
        <title>Comparative genomics reveals the evidence of polycyclic aromatic hydrocarbons degradation in moderately halophilic genus Pontibacillus.</title>
        <authorList>
            <person name="Yang H."/>
            <person name="Qian Z."/>
        </authorList>
    </citation>
    <scope>NUCLEOTIDE SEQUENCE [LARGE SCALE GENOMIC DNA]</scope>
    <source>
        <strain evidence="2">HN14</strain>
    </source>
</reference>
<gene>
    <name evidence="1" type="ORF">QNI29_06885</name>
</gene>
<organism evidence="1 2">
    <name type="scientific">Pontibacillus chungwhensis</name>
    <dbReference type="NCBI Taxonomy" id="265426"/>
    <lineage>
        <taxon>Bacteria</taxon>
        <taxon>Bacillati</taxon>
        <taxon>Bacillota</taxon>
        <taxon>Bacilli</taxon>
        <taxon>Bacillales</taxon>
        <taxon>Bacillaceae</taxon>
        <taxon>Pontibacillus</taxon>
    </lineage>
</organism>
<dbReference type="Proteomes" id="UP001236652">
    <property type="component" value="Chromosome"/>
</dbReference>
<evidence type="ECO:0000313" key="2">
    <source>
        <dbReference type="Proteomes" id="UP001236652"/>
    </source>
</evidence>
<proteinExistence type="predicted"/>
<dbReference type="EMBL" id="CP126446">
    <property type="protein sequence ID" value="WIF99377.1"/>
    <property type="molecule type" value="Genomic_DNA"/>
</dbReference>
<protein>
    <submittedName>
        <fullName evidence="1">Uncharacterized protein</fullName>
    </submittedName>
</protein>
<accession>A0ABY8V0B0</accession>